<organism evidence="1 2">
    <name type="scientific">Enterocloster asparagiformis</name>
    <dbReference type="NCBI Taxonomy" id="333367"/>
    <lineage>
        <taxon>Bacteria</taxon>
        <taxon>Bacillati</taxon>
        <taxon>Bacillota</taxon>
        <taxon>Clostridia</taxon>
        <taxon>Lachnospirales</taxon>
        <taxon>Lachnospiraceae</taxon>
        <taxon>Enterocloster</taxon>
    </lineage>
</organism>
<comment type="caution">
    <text evidence="1">The sequence shown here is derived from an EMBL/GenBank/DDBJ whole genome shotgun (WGS) entry which is preliminary data.</text>
</comment>
<accession>A0A413F7B9</accession>
<dbReference type="Proteomes" id="UP000283880">
    <property type="component" value="Unassembled WGS sequence"/>
</dbReference>
<dbReference type="OrthoDB" id="3685057at2"/>
<dbReference type="EMBL" id="QSBM01000031">
    <property type="protein sequence ID" value="RGX21542.1"/>
    <property type="molecule type" value="Genomic_DNA"/>
</dbReference>
<evidence type="ECO:0000313" key="1">
    <source>
        <dbReference type="EMBL" id="RGX21542.1"/>
    </source>
</evidence>
<protein>
    <submittedName>
        <fullName evidence="1">Uncharacterized protein</fullName>
    </submittedName>
</protein>
<sequence length="211" mass="24839">MTAQIGDIYKYKNKEYSIVAMSSPINFKPEDYGLEPQSRCTACWNGYWCEYHIENDRLLLKNLFMFNSEGNYPLLNGVGVVEQTYHEGTSYKLGEGKPKKVMLEDHMGHREYRDVNLPIKYTGKILVGDGFIRDYYIHMGYQRAWAYNELLEFVFEKGSLIETIDHSDMAEKIRCELKSNDTNIKNERENIVLLIERSFSLDMKDKAWWIK</sequence>
<name>A0A413F7B9_9FIRM</name>
<reference evidence="1 2" key="1">
    <citation type="submission" date="2018-08" db="EMBL/GenBank/DDBJ databases">
        <title>A genome reference for cultivated species of the human gut microbiota.</title>
        <authorList>
            <person name="Zou Y."/>
            <person name="Xue W."/>
            <person name="Luo G."/>
        </authorList>
    </citation>
    <scope>NUCLEOTIDE SEQUENCE [LARGE SCALE GENOMIC DNA]</scope>
    <source>
        <strain evidence="1 2">AF04-15</strain>
    </source>
</reference>
<proteinExistence type="predicted"/>
<gene>
    <name evidence="1" type="ORF">DWV29_26615</name>
</gene>
<dbReference type="RefSeq" id="WP_007709011.1">
    <property type="nucleotide sequence ID" value="NZ_JAWRJJ010000139.1"/>
</dbReference>
<dbReference type="AlphaFoldDB" id="A0A413F7B9"/>
<evidence type="ECO:0000313" key="2">
    <source>
        <dbReference type="Proteomes" id="UP000283880"/>
    </source>
</evidence>